<feature type="transmembrane region" description="Helical" evidence="1">
    <location>
        <begin position="117"/>
        <end position="137"/>
    </location>
</feature>
<dbReference type="RefSeq" id="WP_150414281.1">
    <property type="nucleotide sequence ID" value="NZ_VYQF01000001.1"/>
</dbReference>
<protein>
    <submittedName>
        <fullName evidence="3">DUF1624 domain-containing protein</fullName>
    </submittedName>
</protein>
<dbReference type="Proteomes" id="UP000326903">
    <property type="component" value="Unassembled WGS sequence"/>
</dbReference>
<sequence length="391" mass="45518">MVTSLTKNRIESVDLLKGLVMVIMALDHIRDYFHYSANFFDPADPTHTTLAIFFTRWITHFCAPIFCFLAGLSAFFAGRRKTKNELSMFLITRGLWLVFVELIIVDFAWYFDIRFRAFNLQVIWSLGVSMIVLGVLIHVPRKFLLPLSCLVIFAHNLLDNVHFGDSLLWSIIHERHSFPFGADSHLNVGYPLIPWIAVMSLGYCFGPFYDKSFDSTRRRKIFNIIGFSSLALFIILRGINLYGDPTPWQHYNTFSKELISFLNPAKYPPSLLYLLMTLGAAFIFLANSENLRGKVVNFFCTFGRVPFFYYILHLYLLHLTAMLFSQLSSFGWRLFILPNWIGRVPAMKGYGFSLWVVYAVWIGLISLLYPICKKFDNYKQTHKEKRWLSYL</sequence>
<feature type="transmembrane region" description="Helical" evidence="1">
    <location>
        <begin position="90"/>
        <end position="111"/>
    </location>
</feature>
<feature type="transmembrane region" description="Helical" evidence="1">
    <location>
        <begin position="192"/>
        <end position="209"/>
    </location>
</feature>
<feature type="domain" description="Heparan-alpha-glucosaminide N-acetyltransferase catalytic" evidence="2">
    <location>
        <begin position="9"/>
        <end position="234"/>
    </location>
</feature>
<dbReference type="PANTHER" id="PTHR40407:SF1">
    <property type="entry name" value="HEPARAN-ALPHA-GLUCOSAMINIDE N-ACETYLTRANSFERASE CATALYTIC DOMAIN-CONTAINING PROTEIN"/>
    <property type="match status" value="1"/>
</dbReference>
<evidence type="ECO:0000259" key="2">
    <source>
        <dbReference type="Pfam" id="PF07786"/>
    </source>
</evidence>
<reference evidence="3 4" key="1">
    <citation type="submission" date="2019-09" db="EMBL/GenBank/DDBJ databases">
        <title>Draft genome sequence of Ginsengibacter sp. BR5-29.</title>
        <authorList>
            <person name="Im W.-T."/>
        </authorList>
    </citation>
    <scope>NUCLEOTIDE SEQUENCE [LARGE SCALE GENOMIC DNA]</scope>
    <source>
        <strain evidence="3 4">BR5-29</strain>
    </source>
</reference>
<dbReference type="EMBL" id="VYQF01000001">
    <property type="protein sequence ID" value="KAA9042152.1"/>
    <property type="molecule type" value="Genomic_DNA"/>
</dbReference>
<keyword evidence="1" id="KW-1133">Transmembrane helix</keyword>
<proteinExistence type="predicted"/>
<keyword evidence="4" id="KW-1185">Reference proteome</keyword>
<dbReference type="PANTHER" id="PTHR40407">
    <property type="entry name" value="MEMBRANE PROTEIN-LIKE PROTEIN"/>
    <property type="match status" value="1"/>
</dbReference>
<keyword evidence="1" id="KW-0812">Transmembrane</keyword>
<dbReference type="Pfam" id="PF07786">
    <property type="entry name" value="HGSNAT_cat"/>
    <property type="match status" value="1"/>
</dbReference>
<evidence type="ECO:0000313" key="3">
    <source>
        <dbReference type="EMBL" id="KAA9042152.1"/>
    </source>
</evidence>
<dbReference type="AlphaFoldDB" id="A0A5J5IRH1"/>
<evidence type="ECO:0000256" key="1">
    <source>
        <dbReference type="SAM" id="Phobius"/>
    </source>
</evidence>
<feature type="transmembrane region" description="Helical" evidence="1">
    <location>
        <begin position="270"/>
        <end position="286"/>
    </location>
</feature>
<keyword evidence="1" id="KW-0472">Membrane</keyword>
<feature type="transmembrane region" description="Helical" evidence="1">
    <location>
        <begin position="221"/>
        <end position="239"/>
    </location>
</feature>
<evidence type="ECO:0000313" key="4">
    <source>
        <dbReference type="Proteomes" id="UP000326903"/>
    </source>
</evidence>
<organism evidence="3 4">
    <name type="scientific">Ginsengibacter hankyongi</name>
    <dbReference type="NCBI Taxonomy" id="2607284"/>
    <lineage>
        <taxon>Bacteria</taxon>
        <taxon>Pseudomonadati</taxon>
        <taxon>Bacteroidota</taxon>
        <taxon>Chitinophagia</taxon>
        <taxon>Chitinophagales</taxon>
        <taxon>Chitinophagaceae</taxon>
        <taxon>Ginsengibacter</taxon>
    </lineage>
</organism>
<dbReference type="InterPro" id="IPR012429">
    <property type="entry name" value="HGSNAT_cat"/>
</dbReference>
<comment type="caution">
    <text evidence="3">The sequence shown here is derived from an EMBL/GenBank/DDBJ whole genome shotgun (WGS) entry which is preliminary data.</text>
</comment>
<accession>A0A5J5IRH1</accession>
<name>A0A5J5IRH1_9BACT</name>
<feature type="transmembrane region" description="Helical" evidence="1">
    <location>
        <begin position="57"/>
        <end position="78"/>
    </location>
</feature>
<gene>
    <name evidence="3" type="ORF">FW778_09085</name>
</gene>
<feature type="transmembrane region" description="Helical" evidence="1">
    <location>
        <begin position="352"/>
        <end position="372"/>
    </location>
</feature>